<dbReference type="EMBL" id="FXAF01000008">
    <property type="protein sequence ID" value="SMF60029.1"/>
    <property type="molecule type" value="Genomic_DNA"/>
</dbReference>
<dbReference type="PANTHER" id="PTHR21666">
    <property type="entry name" value="PEPTIDASE-RELATED"/>
    <property type="match status" value="1"/>
</dbReference>
<gene>
    <name evidence="3" type="ORF">SAMN02982989_1009</name>
</gene>
<feature type="transmembrane region" description="Helical" evidence="1">
    <location>
        <begin position="63"/>
        <end position="81"/>
    </location>
</feature>
<keyword evidence="1" id="KW-1133">Transmembrane helix</keyword>
<dbReference type="InterPro" id="IPR016047">
    <property type="entry name" value="M23ase_b-sheet_dom"/>
</dbReference>
<sequence>MTMLVLLMLFICIVIPLGFAWRLWKLDEPSRLGWLIVLADSLVFMALILIVGRWDMVGLWTRIAVMGLIAAAALVSLRRHARRPWGTTEGRQFWRRHMPTLASLSLFGMGLTYVVAVGLLGRHGPQPLAFPLEGGRFVVAQGGGIGLLNHHSDHRAQRHALDLTAVNTAGFRVAGLLPDDPARYAIFGKTVISPCDGTVIAARDGLPDLPPATRDRDNPAGNHVVLSCGDLRVELAHLRHGSVAVASGAQVLAGELIGEVGNSGNTTEPHLHIHAVDALTGAGVQMSFDGLVAVRNTVFQR</sequence>
<dbReference type="OrthoDB" id="5489603at2"/>
<evidence type="ECO:0000313" key="3">
    <source>
        <dbReference type="EMBL" id="SMF60029.1"/>
    </source>
</evidence>
<keyword evidence="1" id="KW-0812">Transmembrane</keyword>
<feature type="transmembrane region" description="Helical" evidence="1">
    <location>
        <begin position="101"/>
        <end position="120"/>
    </location>
</feature>
<dbReference type="Pfam" id="PF01551">
    <property type="entry name" value="Peptidase_M23"/>
    <property type="match status" value="1"/>
</dbReference>
<dbReference type="SUPFAM" id="SSF51261">
    <property type="entry name" value="Duplicated hybrid motif"/>
    <property type="match status" value="1"/>
</dbReference>
<dbReference type="InterPro" id="IPR050570">
    <property type="entry name" value="Cell_wall_metabolism_enzyme"/>
</dbReference>
<reference evidence="4" key="1">
    <citation type="submission" date="2017-04" db="EMBL/GenBank/DDBJ databases">
        <authorList>
            <person name="Varghese N."/>
            <person name="Submissions S."/>
        </authorList>
    </citation>
    <scope>NUCLEOTIDE SEQUENCE [LARGE SCALE GENOMIC DNA]</scope>
    <source>
        <strain evidence="4">B4P</strain>
    </source>
</reference>
<proteinExistence type="predicted"/>
<evidence type="ECO:0000313" key="4">
    <source>
        <dbReference type="Proteomes" id="UP000192903"/>
    </source>
</evidence>
<keyword evidence="1" id="KW-0472">Membrane</keyword>
<dbReference type="AlphaFoldDB" id="A0A1X7FWR9"/>
<name>A0A1X7FWR9_9HYPH</name>
<dbReference type="STRING" id="464029.SAMN02982989_1009"/>
<dbReference type="InterPro" id="IPR011055">
    <property type="entry name" value="Dup_hybrid_motif"/>
</dbReference>
<evidence type="ECO:0000256" key="1">
    <source>
        <dbReference type="SAM" id="Phobius"/>
    </source>
</evidence>
<dbReference type="Gene3D" id="2.70.70.10">
    <property type="entry name" value="Glucose Permease (Domain IIA)"/>
    <property type="match status" value="1"/>
</dbReference>
<evidence type="ECO:0000259" key="2">
    <source>
        <dbReference type="Pfam" id="PF01551"/>
    </source>
</evidence>
<dbReference type="GO" id="GO:0004222">
    <property type="term" value="F:metalloendopeptidase activity"/>
    <property type="evidence" value="ECO:0007669"/>
    <property type="project" value="TreeGrafter"/>
</dbReference>
<dbReference type="Proteomes" id="UP000192903">
    <property type="component" value="Unassembled WGS sequence"/>
</dbReference>
<protein>
    <submittedName>
        <fullName evidence="3">Peptidase family M23</fullName>
    </submittedName>
</protein>
<dbReference type="PANTHER" id="PTHR21666:SF285">
    <property type="entry name" value="M23 FAMILY METALLOPEPTIDASE"/>
    <property type="match status" value="1"/>
</dbReference>
<dbReference type="RefSeq" id="WP_085423887.1">
    <property type="nucleotide sequence ID" value="NZ_FXAF01000008.1"/>
</dbReference>
<organism evidence="3 4">
    <name type="scientific">Xaviernesmea oryzae</name>
    <dbReference type="NCBI Taxonomy" id="464029"/>
    <lineage>
        <taxon>Bacteria</taxon>
        <taxon>Pseudomonadati</taxon>
        <taxon>Pseudomonadota</taxon>
        <taxon>Alphaproteobacteria</taxon>
        <taxon>Hyphomicrobiales</taxon>
        <taxon>Rhizobiaceae</taxon>
        <taxon>Rhizobium/Agrobacterium group</taxon>
        <taxon>Xaviernesmea</taxon>
    </lineage>
</organism>
<feature type="transmembrane region" description="Helical" evidence="1">
    <location>
        <begin position="30"/>
        <end position="51"/>
    </location>
</feature>
<feature type="domain" description="M23ase beta-sheet core" evidence="2">
    <location>
        <begin position="188"/>
        <end position="274"/>
    </location>
</feature>
<accession>A0A1X7FWR9</accession>
<keyword evidence="4" id="KW-1185">Reference proteome</keyword>
<dbReference type="CDD" id="cd12797">
    <property type="entry name" value="M23_peptidase"/>
    <property type="match status" value="1"/>
</dbReference>